<keyword evidence="4" id="KW-1185">Reference proteome</keyword>
<evidence type="ECO:0000256" key="1">
    <source>
        <dbReference type="SAM" id="MobiDB-lite"/>
    </source>
</evidence>
<dbReference type="Proteomes" id="UP001057134">
    <property type="component" value="Chromosome"/>
</dbReference>
<keyword evidence="2" id="KW-0812">Transmembrane</keyword>
<feature type="transmembrane region" description="Helical" evidence="2">
    <location>
        <begin position="42"/>
        <end position="63"/>
    </location>
</feature>
<feature type="compositionally biased region" description="Polar residues" evidence="1">
    <location>
        <begin position="1"/>
        <end position="12"/>
    </location>
</feature>
<organism evidence="3 4">
    <name type="scientific">Paenibacillus konkukensis</name>
    <dbReference type="NCBI Taxonomy" id="2020716"/>
    <lineage>
        <taxon>Bacteria</taxon>
        <taxon>Bacillati</taxon>
        <taxon>Bacillota</taxon>
        <taxon>Bacilli</taxon>
        <taxon>Bacillales</taxon>
        <taxon>Paenibacillaceae</taxon>
        <taxon>Paenibacillus</taxon>
    </lineage>
</organism>
<feature type="region of interest" description="Disordered" evidence="1">
    <location>
        <begin position="1"/>
        <end position="28"/>
    </location>
</feature>
<evidence type="ECO:0000313" key="4">
    <source>
        <dbReference type="Proteomes" id="UP001057134"/>
    </source>
</evidence>
<dbReference type="EMBL" id="CP027059">
    <property type="protein sequence ID" value="UQZ81958.1"/>
    <property type="molecule type" value="Genomic_DNA"/>
</dbReference>
<name>A0ABY4RK63_9BACL</name>
<protein>
    <submittedName>
        <fullName evidence="3">Uncharacterized protein</fullName>
    </submittedName>
</protein>
<proteinExistence type="predicted"/>
<gene>
    <name evidence="3" type="ORF">SK3146_01115</name>
</gene>
<reference evidence="3" key="1">
    <citation type="submission" date="2018-02" db="EMBL/GenBank/DDBJ databases">
        <authorList>
            <person name="Kim S.-K."/>
            <person name="Jung H.-I."/>
            <person name="Lee S.-W."/>
        </authorList>
    </citation>
    <scope>NUCLEOTIDE SEQUENCE</scope>
    <source>
        <strain evidence="3">SK3146</strain>
    </source>
</reference>
<accession>A0ABY4RK63</accession>
<sequence>MYSRQQELNMPNEQGPEEEREEHFLPPRKTVHPTEREKYLPIFYRTLLWLFILLVVSLLVWGWRYVRSHT</sequence>
<evidence type="ECO:0000256" key="2">
    <source>
        <dbReference type="SAM" id="Phobius"/>
    </source>
</evidence>
<keyword evidence="2" id="KW-0472">Membrane</keyword>
<evidence type="ECO:0000313" key="3">
    <source>
        <dbReference type="EMBL" id="UQZ81958.1"/>
    </source>
</evidence>
<keyword evidence="2" id="KW-1133">Transmembrane helix</keyword>
<reference evidence="3" key="2">
    <citation type="journal article" date="2021" name="J Anim Sci Technol">
        <title>Complete genome sequence of Paenibacillus konkukensis sp. nov. SK3146 as a potential probiotic strain.</title>
        <authorList>
            <person name="Jung H.I."/>
            <person name="Park S."/>
            <person name="Niu K.M."/>
            <person name="Lee S.W."/>
            <person name="Kothari D."/>
            <person name="Yi K.J."/>
            <person name="Kim S.K."/>
        </authorList>
    </citation>
    <scope>NUCLEOTIDE SEQUENCE</scope>
    <source>
        <strain evidence="3">SK3146</strain>
    </source>
</reference>
<dbReference type="RefSeq" id="WP_249864151.1">
    <property type="nucleotide sequence ID" value="NZ_CP027059.1"/>
</dbReference>